<dbReference type="InterPro" id="IPR023828">
    <property type="entry name" value="Peptidase_S8_Ser-AS"/>
</dbReference>
<name>A0ABT1JP74_ACTCY</name>
<dbReference type="Gene3D" id="2.60.40.10">
    <property type="entry name" value="Immunoglobulins"/>
    <property type="match status" value="1"/>
</dbReference>
<feature type="active site" description="Charge relay system" evidence="5">
    <location>
        <position position="428"/>
    </location>
</feature>
<dbReference type="SUPFAM" id="SSF52743">
    <property type="entry name" value="Subtilisin-like"/>
    <property type="match status" value="1"/>
</dbReference>
<dbReference type="PRINTS" id="PR00723">
    <property type="entry name" value="SUBTILISIN"/>
</dbReference>
<evidence type="ECO:0000256" key="6">
    <source>
        <dbReference type="SAM" id="MobiDB-lite"/>
    </source>
</evidence>
<dbReference type="EMBL" id="AUBJ02000001">
    <property type="protein sequence ID" value="MCP2333943.1"/>
    <property type="molecule type" value="Genomic_DNA"/>
</dbReference>
<dbReference type="Gene3D" id="3.40.50.200">
    <property type="entry name" value="Peptidase S8/S53 domain"/>
    <property type="match status" value="1"/>
</dbReference>
<evidence type="ECO:0000256" key="1">
    <source>
        <dbReference type="ARBA" id="ARBA00011073"/>
    </source>
</evidence>
<organism evidence="8 9">
    <name type="scientific">Actinoalloteichus caeruleus DSM 43889</name>
    <dbReference type="NCBI Taxonomy" id="1120930"/>
    <lineage>
        <taxon>Bacteria</taxon>
        <taxon>Bacillati</taxon>
        <taxon>Actinomycetota</taxon>
        <taxon>Actinomycetes</taxon>
        <taxon>Pseudonocardiales</taxon>
        <taxon>Pseudonocardiaceae</taxon>
        <taxon>Actinoalloteichus</taxon>
        <taxon>Actinoalloteichus cyanogriseus</taxon>
    </lineage>
</organism>
<feature type="active site" description="Charge relay system" evidence="5">
    <location>
        <position position="221"/>
    </location>
</feature>
<evidence type="ECO:0000259" key="7">
    <source>
        <dbReference type="Pfam" id="PF00082"/>
    </source>
</evidence>
<protein>
    <submittedName>
        <fullName evidence="8">Subtilase family protein</fullName>
    </submittedName>
</protein>
<proteinExistence type="inferred from homology"/>
<dbReference type="InterPro" id="IPR050131">
    <property type="entry name" value="Peptidase_S8_subtilisin-like"/>
</dbReference>
<dbReference type="InterPro" id="IPR022398">
    <property type="entry name" value="Peptidase_S8_His-AS"/>
</dbReference>
<keyword evidence="2 5" id="KW-0645">Protease</keyword>
<evidence type="ECO:0000313" key="8">
    <source>
        <dbReference type="EMBL" id="MCP2333943.1"/>
    </source>
</evidence>
<evidence type="ECO:0000313" key="9">
    <source>
        <dbReference type="Proteomes" id="UP000791080"/>
    </source>
</evidence>
<dbReference type="PROSITE" id="PS51892">
    <property type="entry name" value="SUBTILASE"/>
    <property type="match status" value="1"/>
</dbReference>
<accession>A0ABT1JP74</accession>
<feature type="active site" description="Charge relay system" evidence="5">
    <location>
        <position position="254"/>
    </location>
</feature>
<dbReference type="PROSITE" id="PS00137">
    <property type="entry name" value="SUBTILASE_HIS"/>
    <property type="match status" value="1"/>
</dbReference>
<keyword evidence="9" id="KW-1185">Reference proteome</keyword>
<dbReference type="PANTHER" id="PTHR43806">
    <property type="entry name" value="PEPTIDASE S8"/>
    <property type="match status" value="1"/>
</dbReference>
<keyword evidence="4 5" id="KW-0720">Serine protease</keyword>
<dbReference type="InterPro" id="IPR000209">
    <property type="entry name" value="Peptidase_S8/S53_dom"/>
</dbReference>
<comment type="similarity">
    <text evidence="1 5">Belongs to the peptidase S8 family.</text>
</comment>
<sequence length="1093" mass="113791">MGLSLSLAVPSATAAERPNGGDQPLSSSASGRAEVLTLVTGDRLHVHREAGDALGVRVEPAEGREHVTFVRYADGDRLTVIPSDALGLVRSGLLDERLFDVRGLLEQGFADGGPLPLIVSYAEGSDPGARVSVLSEEASTGRVLESLNAVAVHPDEDSGDGVWSEITQDDAEVRVFSGGVERVWLNGRAQLLDEESNAQVGAPEVWESGYTGEGVTIAVLDSGYDPEHPDFADAVTEAVDFVDPEGSALDEDGHGTHVAGTVAGRGTASGGAHRGVAPDADLLVGKVCGPFDCPEDAIIAGMEWAAASDAVAVNLSLGGWHSDGTDPMSLAVNALTEGTGTLFVIAAGNFGADESVSSPAAADAALAVGSVTKSDELSDFSSRGPRVGDRAVKPEIAAPGTAIVSARAAGTSMGSPVDEHHTSADGTSMASPHVAGAVALLAQANPDWTAPDFRAALMASAQPLEGIGIAGQGAGRLDVARAIDQTVVSEPAAVSLGNFLWPQADLEPVVETVTYRNSGDEDVTLDLAFDVVGSEGEAAPDGLVELSASEVTVPAGGTAEVEITVDPTVNEVTGYLSGQLLATDGEVSVSTPAGVFVEEESYDLDLTILDREGETPEWALLVAENAETGEDTQILPDENGDYVGRLTKGTYNLLGIITTTYPGGEGDEEISEDHTYVIGSGIDVTSGDAEATLDAAPGVRVRADTERPAELTAWDSSVVGEHRLFGVGVAGMAGGGSTPLYAVPGEGSFALTYLPILESTSGDEDYAYHLAFELVDEIPEEILFAPSDEELAEVTATYHGQGVEATGNRAVIARFDYAHMYIRVPRTVEVPSTETLYYSVEDNLSYMESFDHSDPDAGIYEYWDRTSTYETGSSESSWNLAPLTVRGLAQRFGDEVMIGSSLFTTSDADFYDVYGGSDGGVTGEVTLSHEGEVIASSEDVAYLIAPLPSGPAEFTVEANATRDVPWSSLGSSAEARWTFHSDTAGETEAEEQPMLGVRFSGAAGDADLLGRLPGGGEHVLSVDVERAVGEVAELSVEVSTDDGETWEVVEVVDGTVTVEHPEEGFVSLRASATDSEGNSVEQTVIRSYQVISE</sequence>
<dbReference type="PROSITE" id="PS00138">
    <property type="entry name" value="SUBTILASE_SER"/>
    <property type="match status" value="1"/>
</dbReference>
<comment type="caution">
    <text evidence="8">The sequence shown here is derived from an EMBL/GenBank/DDBJ whole genome shotgun (WGS) entry which is preliminary data.</text>
</comment>
<dbReference type="InterPro" id="IPR036852">
    <property type="entry name" value="Peptidase_S8/S53_dom_sf"/>
</dbReference>
<evidence type="ECO:0000256" key="5">
    <source>
        <dbReference type="PROSITE-ProRule" id="PRU01240"/>
    </source>
</evidence>
<reference evidence="8 9" key="1">
    <citation type="submission" date="2022-06" db="EMBL/GenBank/DDBJ databases">
        <title>Genomic Encyclopedia of Type Strains, Phase I: the one thousand microbial genomes (KMG-I) project.</title>
        <authorList>
            <person name="Kyrpides N."/>
        </authorList>
    </citation>
    <scope>NUCLEOTIDE SEQUENCE [LARGE SCALE GENOMIC DNA]</scope>
    <source>
        <strain evidence="8 9">DSM 43889</strain>
    </source>
</reference>
<dbReference type="InterPro" id="IPR015500">
    <property type="entry name" value="Peptidase_S8_subtilisin-rel"/>
</dbReference>
<dbReference type="Proteomes" id="UP000791080">
    <property type="component" value="Unassembled WGS sequence"/>
</dbReference>
<dbReference type="InterPro" id="IPR013783">
    <property type="entry name" value="Ig-like_fold"/>
</dbReference>
<dbReference type="Pfam" id="PF00082">
    <property type="entry name" value="Peptidase_S8"/>
    <property type="match status" value="1"/>
</dbReference>
<evidence type="ECO:0000256" key="2">
    <source>
        <dbReference type="ARBA" id="ARBA00022670"/>
    </source>
</evidence>
<feature type="region of interest" description="Disordered" evidence="6">
    <location>
        <begin position="9"/>
        <end position="29"/>
    </location>
</feature>
<dbReference type="PANTHER" id="PTHR43806:SF65">
    <property type="entry name" value="SERINE PROTEASE APRX"/>
    <property type="match status" value="1"/>
</dbReference>
<evidence type="ECO:0000256" key="4">
    <source>
        <dbReference type="ARBA" id="ARBA00022825"/>
    </source>
</evidence>
<feature type="domain" description="Peptidase S8/S53" evidence="7">
    <location>
        <begin position="212"/>
        <end position="464"/>
    </location>
</feature>
<evidence type="ECO:0000256" key="3">
    <source>
        <dbReference type="ARBA" id="ARBA00022801"/>
    </source>
</evidence>
<keyword evidence="3 5" id="KW-0378">Hydrolase</keyword>
<gene>
    <name evidence="8" type="ORF">G443_004213</name>
</gene>
<feature type="region of interest" description="Disordered" evidence="6">
    <location>
        <begin position="409"/>
        <end position="429"/>
    </location>
</feature>